<dbReference type="Proteomes" id="UP000196694">
    <property type="component" value="Unassembled WGS sequence"/>
</dbReference>
<accession>A0A211YQU4</accession>
<dbReference type="AlphaFoldDB" id="A0A211YQU4"/>
<dbReference type="CDD" id="cd00090">
    <property type="entry name" value="HTH_ARSR"/>
    <property type="match status" value="1"/>
</dbReference>
<evidence type="ECO:0000256" key="1">
    <source>
        <dbReference type="SAM" id="Phobius"/>
    </source>
</evidence>
<name>A0A211YQU4_9CREN</name>
<dbReference type="EMBL" id="NCQP01000001">
    <property type="protein sequence ID" value="OWJ55413.1"/>
    <property type="molecule type" value="Genomic_DNA"/>
</dbReference>
<proteinExistence type="predicted"/>
<comment type="caution">
    <text evidence="2">The sequence shown here is derived from an EMBL/GenBank/DDBJ whole genome shotgun (WGS) entry which is preliminary data.</text>
</comment>
<dbReference type="InterPro" id="IPR011991">
    <property type="entry name" value="ArsR-like_HTH"/>
</dbReference>
<keyword evidence="1" id="KW-0472">Membrane</keyword>
<evidence type="ECO:0000313" key="3">
    <source>
        <dbReference type="Proteomes" id="UP000196694"/>
    </source>
</evidence>
<dbReference type="PRINTS" id="PR00033">
    <property type="entry name" value="HTHASNC"/>
</dbReference>
<feature type="transmembrane region" description="Helical" evidence="1">
    <location>
        <begin position="23"/>
        <end position="42"/>
    </location>
</feature>
<dbReference type="InterPro" id="IPR000485">
    <property type="entry name" value="AsnC-type_HTH_dom"/>
</dbReference>
<dbReference type="InterPro" id="IPR036388">
    <property type="entry name" value="WH-like_DNA-bd_sf"/>
</dbReference>
<evidence type="ECO:0008006" key="4">
    <source>
        <dbReference type="Google" id="ProtNLM"/>
    </source>
</evidence>
<dbReference type="InterPro" id="IPR036390">
    <property type="entry name" value="WH_DNA-bd_sf"/>
</dbReference>
<protein>
    <recommendedName>
        <fullName evidence="4">Winged helix-turn-helix transcriptional regulator</fullName>
    </recommendedName>
</protein>
<organism evidence="2 3">
    <name type="scientific">Pyrodictium delaneyi</name>
    <dbReference type="NCBI Taxonomy" id="1273541"/>
    <lineage>
        <taxon>Archaea</taxon>
        <taxon>Thermoproteota</taxon>
        <taxon>Thermoprotei</taxon>
        <taxon>Desulfurococcales</taxon>
        <taxon>Pyrodictiaceae</taxon>
        <taxon>Pyrodictium</taxon>
    </lineage>
</organism>
<dbReference type="Pfam" id="PF13412">
    <property type="entry name" value="HTH_24"/>
    <property type="match status" value="1"/>
</dbReference>
<evidence type="ECO:0000313" key="2">
    <source>
        <dbReference type="EMBL" id="OWJ55413.1"/>
    </source>
</evidence>
<keyword evidence="3" id="KW-1185">Reference proteome</keyword>
<dbReference type="SUPFAM" id="SSF46785">
    <property type="entry name" value="Winged helix' DNA-binding domain"/>
    <property type="match status" value="1"/>
</dbReference>
<keyword evidence="1" id="KW-1133">Transmembrane helix</keyword>
<reference evidence="2 3" key="1">
    <citation type="submission" date="2017-05" db="EMBL/GenBank/DDBJ databases">
        <title>The draft genome of the hyperthermophilic archaeon 'Pyrodictium delaneyi strain Hulk', an iron and nitrate reducer, reveals the capacity for sulfate reduction.</title>
        <authorList>
            <person name="Demey L.M."/>
            <person name="Miller C."/>
            <person name="Manzella M."/>
            <person name="Reguera G."/>
            <person name="Kashefi K."/>
        </authorList>
    </citation>
    <scope>NUCLEOTIDE SEQUENCE [LARGE SCALE GENOMIC DNA]</scope>
    <source>
        <strain evidence="2 3">Hulk</strain>
    </source>
</reference>
<dbReference type="GO" id="GO:0043565">
    <property type="term" value="F:sequence-specific DNA binding"/>
    <property type="evidence" value="ECO:0007669"/>
    <property type="project" value="InterPro"/>
</dbReference>
<keyword evidence="1" id="KW-0812">Transmembrane</keyword>
<sequence length="137" mass="14797">MPAATSTAPAATAAEETRGGTSILPIVAVIIVVAAIGGYMVLRRGNFRSGGVGSPASLQVVSGATLDDVDRLILRKLREHGGSMLQSQLLRETGIPKTTLWRHVRRLAEQGYIKIEKEGKSNRLTLVREPPDENQRK</sequence>
<dbReference type="Gene3D" id="1.10.10.10">
    <property type="entry name" value="Winged helix-like DNA-binding domain superfamily/Winged helix DNA-binding domain"/>
    <property type="match status" value="1"/>
</dbReference>
<gene>
    <name evidence="2" type="ORF">Pdsh_00980</name>
</gene>